<reference evidence="1 2" key="1">
    <citation type="submission" date="2015-11" db="EMBL/GenBank/DDBJ databases">
        <title>Expanding the genomic diversity of Burkholderia species for the development of highly accurate diagnostics.</title>
        <authorList>
            <person name="Sahl J."/>
            <person name="Keim P."/>
            <person name="Wagner D."/>
        </authorList>
    </citation>
    <scope>NUCLEOTIDE SEQUENCE [LARGE SCALE GENOMIC DNA]</scope>
    <source>
        <strain evidence="1 2">MSMB793WGS</strain>
    </source>
</reference>
<protein>
    <recommendedName>
        <fullName evidence="3">Winged helix-turn-helix domain-containing protein</fullName>
    </recommendedName>
</protein>
<dbReference type="AlphaFoldDB" id="A0A108E5Q6"/>
<comment type="caution">
    <text evidence="1">The sequence shown here is derived from an EMBL/GenBank/DDBJ whole genome shotgun (WGS) entry which is preliminary data.</text>
</comment>
<gene>
    <name evidence="1" type="ORF">WT83_29945</name>
</gene>
<proteinExistence type="predicted"/>
<dbReference type="EMBL" id="LPLZ01000085">
    <property type="protein sequence ID" value="KWN05188.1"/>
    <property type="molecule type" value="Genomic_DNA"/>
</dbReference>
<evidence type="ECO:0000313" key="1">
    <source>
        <dbReference type="EMBL" id="KWN05188.1"/>
    </source>
</evidence>
<dbReference type="Proteomes" id="UP000068016">
    <property type="component" value="Unassembled WGS sequence"/>
</dbReference>
<evidence type="ECO:0008006" key="3">
    <source>
        <dbReference type="Google" id="ProtNLM"/>
    </source>
</evidence>
<sequence>MSKNGDTLRHVERLIDYLQEHDSVSRNEVVRSGMMNAQDAQTAIRYCIRHRVISHEVVHDAPLHERVRYYLTGILLRPSQQRDYSFDALLRAWGLAITPPEHFDGRRRLVVVHV</sequence>
<evidence type="ECO:0000313" key="2">
    <source>
        <dbReference type="Proteomes" id="UP000068016"/>
    </source>
</evidence>
<organism evidence="1 2">
    <name type="scientific">Burkholderia territorii</name>
    <dbReference type="NCBI Taxonomy" id="1503055"/>
    <lineage>
        <taxon>Bacteria</taxon>
        <taxon>Pseudomonadati</taxon>
        <taxon>Pseudomonadota</taxon>
        <taxon>Betaproteobacteria</taxon>
        <taxon>Burkholderiales</taxon>
        <taxon>Burkholderiaceae</taxon>
        <taxon>Burkholderia</taxon>
        <taxon>Burkholderia cepacia complex</taxon>
    </lineage>
</organism>
<name>A0A108E5Q6_9BURK</name>
<accession>A0A108E5Q6</accession>